<evidence type="ECO:0000259" key="1">
    <source>
        <dbReference type="Pfam" id="PF10091"/>
    </source>
</evidence>
<evidence type="ECO:0000313" key="3">
    <source>
        <dbReference type="Proteomes" id="UP000032737"/>
    </source>
</evidence>
<dbReference type="Proteomes" id="UP000032737">
    <property type="component" value="Chromosome"/>
</dbReference>
<evidence type="ECO:0000313" key="2">
    <source>
        <dbReference type="EMBL" id="CCV65488.1"/>
    </source>
</evidence>
<dbReference type="STRING" id="61635.BN85304670"/>
<name>U4KR71_9MOLU</name>
<dbReference type="RefSeq" id="WP_030004347.1">
    <property type="nucleotide sequence ID" value="NC_022549.1"/>
</dbReference>
<dbReference type="InterPro" id="IPR019282">
    <property type="entry name" value="Glycoamylase-like_cons_dom"/>
</dbReference>
<dbReference type="EMBL" id="FO681348">
    <property type="protein sequence ID" value="CCV65488.1"/>
    <property type="molecule type" value="Genomic_DNA"/>
</dbReference>
<accession>U4KR71</accession>
<organism evidence="2 3">
    <name type="scientific">Acholeplasma brassicae</name>
    <dbReference type="NCBI Taxonomy" id="61635"/>
    <lineage>
        <taxon>Bacteria</taxon>
        <taxon>Bacillati</taxon>
        <taxon>Mycoplasmatota</taxon>
        <taxon>Mollicutes</taxon>
        <taxon>Acholeplasmatales</taxon>
        <taxon>Acholeplasmataceae</taxon>
        <taxon>Acholeplasma</taxon>
    </lineage>
</organism>
<dbReference type="HOGENOM" id="CLU_023287_0_1_14"/>
<sequence length="415" mass="47647">MNQKDLKMIKEIQDRGFLFFMNYSNFDLNSKGYGLTPDHTNKLEVASIAATGFALSSYVIGVESLLITKKDAIDKIKRTLETLLYEVDHYRGFFAHFVDIKTGKRHRKCEYSTIDTALCMNGILTVERYFKDEEITKLSNQIIDRVDWDFLIYEKDRTKMLHMAYNPDTDGDYANGRSGFIHHWDMYAEQLMMYLMIASKIKNDAVSNALYEGFSRVKGSYQGHHYIYSPGNTLFIYQFPLCWLDLENIHDKHGISWHENARSATLGHRAFCMRNKHKYQTFSSVSFGLSASDSPKGYRVFHALPAKNKRAETDGTISPHAMIGSLFLTPKESLLGIKAMHQIKGLYQKYGFMDAYNLEAGTWISNRYIAIDKGLEMLAANAYLTNSVRNAYMSHELIIKGMEVLGWQMIGSKKV</sequence>
<dbReference type="AlphaFoldDB" id="U4KR71"/>
<reference evidence="2 3" key="1">
    <citation type="journal article" date="2013" name="J. Mol. Microbiol. Biotechnol.">
        <title>Analysis of the Complete Genomes of Acholeplasma brassicae , A. palmae and A. laidlawii and Their Comparison to the Obligate Parasites from ' Candidatus Phytoplasma'.</title>
        <authorList>
            <person name="Kube M."/>
            <person name="Siewert C."/>
            <person name="Migdoll A.M."/>
            <person name="Duduk B."/>
            <person name="Holz S."/>
            <person name="Rabus R."/>
            <person name="Seemuller E."/>
            <person name="Mitrovic J."/>
            <person name="Muller I."/>
            <person name="Buttner C."/>
            <person name="Reinhardt R."/>
        </authorList>
    </citation>
    <scope>NUCLEOTIDE SEQUENCE [LARGE SCALE GENOMIC DNA]</scope>
    <source>
        <strain evidence="3">0502</strain>
    </source>
</reference>
<dbReference type="Gene3D" id="1.50.10.140">
    <property type="match status" value="1"/>
</dbReference>
<feature type="domain" description="Glycoamylase-like" evidence="1">
    <location>
        <begin position="182"/>
        <end position="395"/>
    </location>
</feature>
<dbReference type="KEGG" id="abra:BN85304670"/>
<keyword evidence="3" id="KW-1185">Reference proteome</keyword>
<dbReference type="Pfam" id="PF10091">
    <property type="entry name" value="Glycoamylase"/>
    <property type="match status" value="1"/>
</dbReference>
<proteinExistence type="predicted"/>
<dbReference type="OrthoDB" id="5937621at2"/>
<gene>
    <name evidence="2" type="ORF">BN85304670</name>
</gene>
<protein>
    <recommendedName>
        <fullName evidence="1">Glycoamylase-like domain-containing protein</fullName>
    </recommendedName>
</protein>